<sequence length="310" mass="34062">MPAFVNPAVFVPRRDYPSGTTPPLKLPLISSTVPLPETHSFAKTPRQAITTSQRATQEPATHSPVLAQQADIACKYPTGSRVVFGKAIRRDGRVGMGREGQCWPGPGEYDMNITPLVSPRAVIRFGRSCRFEWEEGQGREGSQHGERRQQRPEPLSYDPLTAWARVCAPGVPAYGPLRNRERRMPSSETEGPGPAAYVTDSQQTKRMTEPQALFQPSFRFARSSRLDSTAARLAAGQGSGPHAGPGSYSVPSTFRSSDFTPSVRVPRGRTRAQAGWSLYSRRPLPPLHHHHHPDASSLPGPCTARQYTTF</sequence>
<feature type="region of interest" description="Disordered" evidence="1">
    <location>
        <begin position="134"/>
        <end position="156"/>
    </location>
</feature>
<evidence type="ECO:0000313" key="3">
    <source>
        <dbReference type="Proteomes" id="UP000041254"/>
    </source>
</evidence>
<reference evidence="2 3" key="1">
    <citation type="submission" date="2014-11" db="EMBL/GenBank/DDBJ databases">
        <authorList>
            <person name="Zhu J."/>
            <person name="Qi W."/>
            <person name="Song R."/>
        </authorList>
    </citation>
    <scope>NUCLEOTIDE SEQUENCE [LARGE SCALE GENOMIC DNA]</scope>
</reference>
<organism evidence="2 3">
    <name type="scientific">Vitrella brassicaformis (strain CCMP3155)</name>
    <dbReference type="NCBI Taxonomy" id="1169540"/>
    <lineage>
        <taxon>Eukaryota</taxon>
        <taxon>Sar</taxon>
        <taxon>Alveolata</taxon>
        <taxon>Colpodellida</taxon>
        <taxon>Vitrellaceae</taxon>
        <taxon>Vitrella</taxon>
    </lineage>
</organism>
<dbReference type="VEuPathDB" id="CryptoDB:Vbra_8603"/>
<accession>A0A0G4EYF0</accession>
<dbReference type="Proteomes" id="UP000041254">
    <property type="component" value="Unassembled WGS sequence"/>
</dbReference>
<feature type="region of interest" description="Disordered" evidence="1">
    <location>
        <begin position="174"/>
        <end position="206"/>
    </location>
</feature>
<feature type="compositionally biased region" description="Basic and acidic residues" evidence="1">
    <location>
        <begin position="134"/>
        <end position="151"/>
    </location>
</feature>
<feature type="region of interest" description="Disordered" evidence="1">
    <location>
        <begin position="229"/>
        <end position="267"/>
    </location>
</feature>
<feature type="region of interest" description="Disordered" evidence="1">
    <location>
        <begin position="41"/>
        <end position="64"/>
    </location>
</feature>
<evidence type="ECO:0000313" key="2">
    <source>
        <dbReference type="EMBL" id="CEM04170.1"/>
    </source>
</evidence>
<proteinExistence type="predicted"/>
<gene>
    <name evidence="2" type="ORF">Vbra_8603</name>
</gene>
<name>A0A0G4EYF0_VITBC</name>
<feature type="compositionally biased region" description="Polar residues" evidence="1">
    <location>
        <begin position="47"/>
        <end position="60"/>
    </location>
</feature>
<keyword evidence="3" id="KW-1185">Reference proteome</keyword>
<evidence type="ECO:0000256" key="1">
    <source>
        <dbReference type="SAM" id="MobiDB-lite"/>
    </source>
</evidence>
<feature type="compositionally biased region" description="Polar residues" evidence="1">
    <location>
        <begin position="249"/>
        <end position="260"/>
    </location>
</feature>
<dbReference type="InParanoid" id="A0A0G4EYF0"/>
<dbReference type="EMBL" id="CDMY01000347">
    <property type="protein sequence ID" value="CEM04170.1"/>
    <property type="molecule type" value="Genomic_DNA"/>
</dbReference>
<feature type="region of interest" description="Disordered" evidence="1">
    <location>
        <begin position="287"/>
        <end position="310"/>
    </location>
</feature>
<dbReference type="AlphaFoldDB" id="A0A0G4EYF0"/>
<protein>
    <submittedName>
        <fullName evidence="2">Uncharacterized protein</fullName>
    </submittedName>
</protein>